<accession>A0ABQ7GJG9</accession>
<gene>
    <name evidence="2" type="ORF">DUNSADRAFT_8478</name>
</gene>
<proteinExistence type="predicted"/>
<dbReference type="PANTHER" id="PTHR12277:SF81">
    <property type="entry name" value="PROTEIN ABHD13"/>
    <property type="match status" value="1"/>
</dbReference>
<dbReference type="EMBL" id="MU069740">
    <property type="protein sequence ID" value="KAF5834751.1"/>
    <property type="molecule type" value="Genomic_DNA"/>
</dbReference>
<keyword evidence="2" id="KW-0378">Hydrolase</keyword>
<evidence type="ECO:0000313" key="3">
    <source>
        <dbReference type="Proteomes" id="UP000815325"/>
    </source>
</evidence>
<dbReference type="Proteomes" id="UP000815325">
    <property type="component" value="Unassembled WGS sequence"/>
</dbReference>
<dbReference type="InterPro" id="IPR029058">
    <property type="entry name" value="AB_hydrolase_fold"/>
</dbReference>
<feature type="domain" description="Serine aminopeptidase S33" evidence="1">
    <location>
        <begin position="94"/>
        <end position="224"/>
    </location>
</feature>
<dbReference type="Gene3D" id="3.40.50.1820">
    <property type="entry name" value="alpha/beta hydrolase"/>
    <property type="match status" value="1"/>
</dbReference>
<evidence type="ECO:0000313" key="2">
    <source>
        <dbReference type="EMBL" id="KAF5834751.1"/>
    </source>
</evidence>
<dbReference type="SUPFAM" id="SSF53474">
    <property type="entry name" value="alpha/beta-Hydrolases"/>
    <property type="match status" value="1"/>
</dbReference>
<protein>
    <submittedName>
        <fullName evidence="2">Alpha/Beta hydrolase protein</fullName>
    </submittedName>
</protein>
<dbReference type="InterPro" id="IPR022742">
    <property type="entry name" value="Hydrolase_4"/>
</dbReference>
<evidence type="ECO:0000259" key="1">
    <source>
        <dbReference type="Pfam" id="PF12146"/>
    </source>
</evidence>
<dbReference type="Pfam" id="PF12146">
    <property type="entry name" value="Hydrolase_4"/>
    <property type="match status" value="1"/>
</dbReference>
<reference evidence="2" key="1">
    <citation type="submission" date="2017-08" db="EMBL/GenBank/DDBJ databases">
        <authorList>
            <person name="Polle J.E."/>
            <person name="Barry K."/>
            <person name="Cushman J."/>
            <person name="Schmutz J."/>
            <person name="Tran D."/>
            <person name="Hathwaick L.T."/>
            <person name="Yim W.C."/>
            <person name="Jenkins J."/>
            <person name="Mckie-Krisberg Z.M."/>
            <person name="Prochnik S."/>
            <person name="Lindquist E."/>
            <person name="Dockter R.B."/>
            <person name="Adam C."/>
            <person name="Molina H."/>
            <person name="Bunkerborg J."/>
            <person name="Jin E."/>
            <person name="Buchheim M."/>
            <person name="Magnuson J."/>
        </authorList>
    </citation>
    <scope>NUCLEOTIDE SEQUENCE</scope>
    <source>
        <strain evidence="2">CCAP 19/18</strain>
    </source>
</reference>
<sequence>MPGPWRDFVDSISAQFAFFPPRPSTYEVREHRDGSGELYIRPLIHGMPRIPSCKVMKLTTDKTKVGGWGGGDTIVTAYIKYHSSSQPSSANQSARPTLLYSHGNAVDLGQMLPVYREISKLLKVNVMGYDYTGYGASSGEPTMGKTFADISAVYKCLVDHYEVPPMSIILYGQSVGSGPSAWLGAHTRDIGGVVLHSPLLSGVRVLSPNIKWWPAFADVFTNHLFVPKIQAPVLIMHVSMLAT</sequence>
<dbReference type="GO" id="GO:0016787">
    <property type="term" value="F:hydrolase activity"/>
    <property type="evidence" value="ECO:0007669"/>
    <property type="project" value="UniProtKB-KW"/>
</dbReference>
<organism evidence="2 3">
    <name type="scientific">Dunaliella salina</name>
    <name type="common">Green alga</name>
    <name type="synonym">Protococcus salinus</name>
    <dbReference type="NCBI Taxonomy" id="3046"/>
    <lineage>
        <taxon>Eukaryota</taxon>
        <taxon>Viridiplantae</taxon>
        <taxon>Chlorophyta</taxon>
        <taxon>core chlorophytes</taxon>
        <taxon>Chlorophyceae</taxon>
        <taxon>CS clade</taxon>
        <taxon>Chlamydomonadales</taxon>
        <taxon>Dunaliellaceae</taxon>
        <taxon>Dunaliella</taxon>
    </lineage>
</organism>
<name>A0ABQ7GJG9_DUNSA</name>
<comment type="caution">
    <text evidence="2">The sequence shown here is derived from an EMBL/GenBank/DDBJ whole genome shotgun (WGS) entry which is preliminary data.</text>
</comment>
<dbReference type="PANTHER" id="PTHR12277">
    <property type="entry name" value="ALPHA/BETA HYDROLASE DOMAIN-CONTAINING PROTEIN"/>
    <property type="match status" value="1"/>
</dbReference>
<keyword evidence="3" id="KW-1185">Reference proteome</keyword>